<evidence type="ECO:0000256" key="6">
    <source>
        <dbReference type="ARBA" id="ARBA00047846"/>
    </source>
</evidence>
<evidence type="ECO:0000256" key="4">
    <source>
        <dbReference type="ARBA" id="ARBA00023267"/>
    </source>
</evidence>
<evidence type="ECO:0000313" key="8">
    <source>
        <dbReference type="EMBL" id="NJA89550.1"/>
    </source>
</evidence>
<feature type="domain" description="BPL/LPL catalytic" evidence="7">
    <location>
        <begin position="19"/>
        <end position="198"/>
    </location>
</feature>
<dbReference type="SUPFAM" id="SSF50037">
    <property type="entry name" value="C-terminal domain of transcriptional repressors"/>
    <property type="match status" value="1"/>
</dbReference>
<dbReference type="Gene3D" id="3.30.930.10">
    <property type="entry name" value="Bira Bifunctional Protein, Domain 2"/>
    <property type="match status" value="1"/>
</dbReference>
<dbReference type="RefSeq" id="WP_167682054.1">
    <property type="nucleotide sequence ID" value="NZ_JAATWB010000006.1"/>
</dbReference>
<dbReference type="InterPro" id="IPR003142">
    <property type="entry name" value="BPL_C"/>
</dbReference>
<keyword evidence="9" id="KW-1185">Reference proteome</keyword>
<sequence length="269" mass="27765">MSDCLIDPVRLSALLGAGRGRFDVVALPECDSTNAVLLQQSASAPSGRVIVADRQTAGRGRRGRVWHSAPADTLTFSLLWRLSNEPARIAGLSLAVGVAVAQALEHCGVAGVGLKWPNDVLLGASGAGKLGGILIELASDRAATAAIIGIGLNLHQPPAADGFGLPAAALDAAGPVPERHVLLAALLDALACTLDRFVAGGFAAVRDDWQSRHVWQERPVRLLGDSTTTDSAVVEGRCLGADSDGALLLALPDGRIERYLVGDVSLRAA</sequence>
<proteinExistence type="predicted"/>
<gene>
    <name evidence="8" type="ORF">HCX48_09980</name>
</gene>
<evidence type="ECO:0000256" key="1">
    <source>
        <dbReference type="ARBA" id="ARBA00022598"/>
    </source>
</evidence>
<comment type="catalytic activity">
    <reaction evidence="6">
        <text>biotin + L-lysyl-[protein] + ATP = N(6)-biotinyl-L-lysyl-[protein] + AMP + diphosphate + H(+)</text>
        <dbReference type="Rhea" id="RHEA:11756"/>
        <dbReference type="Rhea" id="RHEA-COMP:9752"/>
        <dbReference type="Rhea" id="RHEA-COMP:10505"/>
        <dbReference type="ChEBI" id="CHEBI:15378"/>
        <dbReference type="ChEBI" id="CHEBI:29969"/>
        <dbReference type="ChEBI" id="CHEBI:30616"/>
        <dbReference type="ChEBI" id="CHEBI:33019"/>
        <dbReference type="ChEBI" id="CHEBI:57586"/>
        <dbReference type="ChEBI" id="CHEBI:83144"/>
        <dbReference type="ChEBI" id="CHEBI:456215"/>
        <dbReference type="EC" id="6.3.4.15"/>
    </reaction>
</comment>
<keyword evidence="4" id="KW-0092">Biotin</keyword>
<evidence type="ECO:0000313" key="9">
    <source>
        <dbReference type="Proteomes" id="UP000720344"/>
    </source>
</evidence>
<accession>A0ABX0WLT1</accession>
<dbReference type="PANTHER" id="PTHR12835">
    <property type="entry name" value="BIOTIN PROTEIN LIGASE"/>
    <property type="match status" value="1"/>
</dbReference>
<dbReference type="PANTHER" id="PTHR12835:SF5">
    <property type="entry name" value="BIOTIN--PROTEIN LIGASE"/>
    <property type="match status" value="1"/>
</dbReference>
<dbReference type="Pfam" id="PF03099">
    <property type="entry name" value="BPL_LplA_LipB"/>
    <property type="match status" value="1"/>
</dbReference>
<evidence type="ECO:0000256" key="3">
    <source>
        <dbReference type="ARBA" id="ARBA00022840"/>
    </source>
</evidence>
<comment type="caution">
    <text evidence="8">The sequence shown here is derived from an EMBL/GenBank/DDBJ whole genome shotgun (WGS) entry which is preliminary data.</text>
</comment>
<dbReference type="Gene3D" id="2.30.30.100">
    <property type="match status" value="1"/>
</dbReference>
<dbReference type="EC" id="6.3.4.15" evidence="5"/>
<organism evidence="8 9">
    <name type="scientific">Rhodocyclus gracilis</name>
    <dbReference type="NCBI Taxonomy" id="2929842"/>
    <lineage>
        <taxon>Bacteria</taxon>
        <taxon>Pseudomonadati</taxon>
        <taxon>Pseudomonadota</taxon>
        <taxon>Betaproteobacteria</taxon>
        <taxon>Rhodocyclales</taxon>
        <taxon>Rhodocyclaceae</taxon>
        <taxon>Rhodocyclus</taxon>
    </lineage>
</organism>
<dbReference type="GO" id="GO:0004077">
    <property type="term" value="F:biotin--[biotin carboxyl-carrier protein] ligase activity"/>
    <property type="evidence" value="ECO:0007669"/>
    <property type="project" value="UniProtKB-EC"/>
</dbReference>
<name>A0ABX0WLT1_9RHOO</name>
<keyword evidence="3" id="KW-0067">ATP-binding</keyword>
<dbReference type="CDD" id="cd16442">
    <property type="entry name" value="BPL"/>
    <property type="match status" value="1"/>
</dbReference>
<dbReference type="Pfam" id="PF02237">
    <property type="entry name" value="BPL_C"/>
    <property type="match status" value="1"/>
</dbReference>
<evidence type="ECO:0000256" key="5">
    <source>
        <dbReference type="ARBA" id="ARBA00024227"/>
    </source>
</evidence>
<evidence type="ECO:0000259" key="7">
    <source>
        <dbReference type="PROSITE" id="PS51733"/>
    </source>
</evidence>
<dbReference type="Proteomes" id="UP000720344">
    <property type="component" value="Unassembled WGS sequence"/>
</dbReference>
<reference evidence="9" key="1">
    <citation type="submission" date="2020-03" db="EMBL/GenBank/DDBJ databases">
        <title>Whole-genome sequence of the purple nonsulfur bacterium Rhodocyclus tenuis DSM112.</title>
        <authorList>
            <person name="Kyndt J.A."/>
            <person name="Meyer T.E."/>
        </authorList>
    </citation>
    <scope>NUCLEOTIDE SEQUENCE [LARGE SCALE GENOMIC DNA]</scope>
    <source>
        <strain evidence="9">DSM 112</strain>
    </source>
</reference>
<dbReference type="InterPro" id="IPR008988">
    <property type="entry name" value="Transcriptional_repressor_C"/>
</dbReference>
<dbReference type="SUPFAM" id="SSF55681">
    <property type="entry name" value="Class II aaRS and biotin synthetases"/>
    <property type="match status" value="1"/>
</dbReference>
<protein>
    <recommendedName>
        <fullName evidence="5">biotin--[biotin carboxyl-carrier protein] ligase</fullName>
        <ecNumber evidence="5">6.3.4.15</ecNumber>
    </recommendedName>
</protein>
<dbReference type="InterPro" id="IPR004143">
    <property type="entry name" value="BPL_LPL_catalytic"/>
</dbReference>
<dbReference type="NCBIfam" id="TIGR00121">
    <property type="entry name" value="birA_ligase"/>
    <property type="match status" value="1"/>
</dbReference>
<dbReference type="PROSITE" id="PS51733">
    <property type="entry name" value="BPL_LPL_CATALYTIC"/>
    <property type="match status" value="1"/>
</dbReference>
<keyword evidence="1 8" id="KW-0436">Ligase</keyword>
<dbReference type="InterPro" id="IPR004408">
    <property type="entry name" value="Biotin_CoA_COase_ligase"/>
</dbReference>
<dbReference type="InterPro" id="IPR045864">
    <property type="entry name" value="aa-tRNA-synth_II/BPL/LPL"/>
</dbReference>
<keyword evidence="2" id="KW-0547">Nucleotide-binding</keyword>
<evidence type="ECO:0000256" key="2">
    <source>
        <dbReference type="ARBA" id="ARBA00022741"/>
    </source>
</evidence>
<dbReference type="EMBL" id="JAATWB010000006">
    <property type="protein sequence ID" value="NJA89550.1"/>
    <property type="molecule type" value="Genomic_DNA"/>
</dbReference>